<sequence length="79" mass="8602">MGELVVLVFMCFLCVYCSATCGRNQVTVDGTCYDKVGVGDMCLESEQCPPRALCKQVYRASACQCVKGTNFQTNPVSCK</sequence>
<feature type="chain" id="PRO_5036872574" evidence="1">
    <location>
        <begin position="20"/>
        <end position="79"/>
    </location>
</feature>
<proteinExistence type="predicted"/>
<keyword evidence="1" id="KW-0732">Signal</keyword>
<dbReference type="AlphaFoldDB" id="A0A915I6E6"/>
<name>A0A915I6E6_ROMCU</name>
<dbReference type="Proteomes" id="UP000887565">
    <property type="component" value="Unplaced"/>
</dbReference>
<dbReference type="Pfam" id="PF01683">
    <property type="entry name" value="EB"/>
    <property type="match status" value="1"/>
</dbReference>
<dbReference type="InterPro" id="IPR006149">
    <property type="entry name" value="EB_dom"/>
</dbReference>
<evidence type="ECO:0000256" key="1">
    <source>
        <dbReference type="SAM" id="SignalP"/>
    </source>
</evidence>
<evidence type="ECO:0000313" key="4">
    <source>
        <dbReference type="WBParaSite" id="nRc.2.0.1.t09713-RA"/>
    </source>
</evidence>
<feature type="domain" description="EB" evidence="2">
    <location>
        <begin position="21"/>
        <end position="73"/>
    </location>
</feature>
<protein>
    <submittedName>
        <fullName evidence="4">EB domain-containing protein</fullName>
    </submittedName>
</protein>
<accession>A0A915I6E6</accession>
<keyword evidence="3" id="KW-1185">Reference proteome</keyword>
<evidence type="ECO:0000259" key="2">
    <source>
        <dbReference type="Pfam" id="PF01683"/>
    </source>
</evidence>
<evidence type="ECO:0000313" key="3">
    <source>
        <dbReference type="Proteomes" id="UP000887565"/>
    </source>
</evidence>
<dbReference type="WBParaSite" id="nRc.2.0.1.t09713-RA">
    <property type="protein sequence ID" value="nRc.2.0.1.t09713-RA"/>
    <property type="gene ID" value="nRc.2.0.1.g09713"/>
</dbReference>
<reference evidence="4" key="1">
    <citation type="submission" date="2022-11" db="UniProtKB">
        <authorList>
            <consortium name="WormBaseParasite"/>
        </authorList>
    </citation>
    <scope>IDENTIFICATION</scope>
</reference>
<organism evidence="3 4">
    <name type="scientific">Romanomermis culicivorax</name>
    <name type="common">Nematode worm</name>
    <dbReference type="NCBI Taxonomy" id="13658"/>
    <lineage>
        <taxon>Eukaryota</taxon>
        <taxon>Metazoa</taxon>
        <taxon>Ecdysozoa</taxon>
        <taxon>Nematoda</taxon>
        <taxon>Enoplea</taxon>
        <taxon>Dorylaimia</taxon>
        <taxon>Mermithida</taxon>
        <taxon>Mermithoidea</taxon>
        <taxon>Mermithidae</taxon>
        <taxon>Romanomermis</taxon>
    </lineage>
</organism>
<feature type="signal peptide" evidence="1">
    <location>
        <begin position="1"/>
        <end position="19"/>
    </location>
</feature>